<dbReference type="Proteomes" id="UP000017862">
    <property type="component" value="Chromosome"/>
</dbReference>
<dbReference type="STRING" id="1261131.lam_716"/>
<gene>
    <name evidence="1" type="primary">holB</name>
    <name evidence="1" type="ORF">lam_716</name>
</gene>
<reference evidence="1 2" key="1">
    <citation type="journal article" date="2014" name="Mol. Plant Microbe Interact.">
        <title>The complete genome sequence of Candidatus Liberibacter americanus, associated with citrus Huanglongbing.</title>
        <authorList>
            <person name="Wulff N.A."/>
            <person name="Zhang S."/>
            <person name="Setubal J.C."/>
            <person name="Almeida N.F."/>
            <person name="Martins E.C."/>
            <person name="Harakava R."/>
            <person name="Kumar D."/>
            <person name="Rangel L.T."/>
            <person name="Foissac X."/>
            <person name="Bove J."/>
            <person name="Gabriel D.W."/>
        </authorList>
    </citation>
    <scope>NUCLEOTIDE SEQUENCE [LARGE SCALE GENOMIC DNA]</scope>
    <source>
        <strain evidence="1 2">Sao Paulo</strain>
    </source>
</reference>
<proteinExistence type="predicted"/>
<dbReference type="HOGENOM" id="CLU_006229_4_4_5"/>
<dbReference type="AlphaFoldDB" id="U6B8J7"/>
<dbReference type="InterPro" id="IPR027417">
    <property type="entry name" value="P-loop_NTPase"/>
</dbReference>
<dbReference type="GO" id="GO:0006261">
    <property type="term" value="P:DNA-templated DNA replication"/>
    <property type="evidence" value="ECO:0007669"/>
    <property type="project" value="TreeGrafter"/>
</dbReference>
<name>U6B8J7_9HYPH</name>
<dbReference type="PANTHER" id="PTHR11669:SF8">
    <property type="entry name" value="DNA POLYMERASE III SUBUNIT DELTA"/>
    <property type="match status" value="1"/>
</dbReference>
<dbReference type="PATRIC" id="fig|1261131.3.peg.686"/>
<dbReference type="eggNOG" id="COG0470">
    <property type="taxonomic scope" value="Bacteria"/>
</dbReference>
<dbReference type="Pfam" id="PF13177">
    <property type="entry name" value="DNA_pol3_delta2"/>
    <property type="match status" value="1"/>
</dbReference>
<evidence type="ECO:0000313" key="1">
    <source>
        <dbReference type="EMBL" id="AHA28062.1"/>
    </source>
</evidence>
<dbReference type="PANTHER" id="PTHR11669">
    <property type="entry name" value="REPLICATION FACTOR C / DNA POLYMERASE III GAMMA-TAU SUBUNIT"/>
    <property type="match status" value="1"/>
</dbReference>
<evidence type="ECO:0000313" key="2">
    <source>
        <dbReference type="Proteomes" id="UP000017862"/>
    </source>
</evidence>
<protein>
    <submittedName>
        <fullName evidence="1">DNA polymerase III delta prime subunit</fullName>
    </submittedName>
</protein>
<dbReference type="SUPFAM" id="SSF52540">
    <property type="entry name" value="P-loop containing nucleoside triphosphate hydrolases"/>
    <property type="match status" value="1"/>
</dbReference>
<organism evidence="1 2">
    <name type="scientific">Candidatus Liberibacter americanus str. Sao Paulo</name>
    <dbReference type="NCBI Taxonomy" id="1261131"/>
    <lineage>
        <taxon>Bacteria</taxon>
        <taxon>Pseudomonadati</taxon>
        <taxon>Pseudomonadota</taxon>
        <taxon>Alphaproteobacteria</taxon>
        <taxon>Hyphomicrobiales</taxon>
        <taxon>Rhizobiaceae</taxon>
        <taxon>Liberibacter</taxon>
    </lineage>
</organism>
<dbReference type="Gene3D" id="3.40.50.300">
    <property type="entry name" value="P-loop containing nucleotide triphosphate hydrolases"/>
    <property type="match status" value="1"/>
</dbReference>
<sequence length="350" mass="40409">MKLKTDEKLNPIYNRKLFGHEKIEEFLSHYYRSGKMHHALLFEGEKGIGKASLGFRYASHILQYPEFIDAPSKLFIPDLNSSILRQMASHALRDFLYLSYPLDTKTGKLRTSITVDEIRRIKDLLSLTSNTGNWRIVMIDPVDAMNHNAANALLKSLEEPPKKVLFILISNVSGMILPTIRSRCLSVKFNTLSENNLCKALFSLDFSYSKKQFDMIKDSANGSVAKAVKILNYDCDKIISSYNDLIVMDEKYSIDHKIQKIADELSTNDKVLVFDFLIEFILYQIYKNAKAAALSGMLEEADNIVEIYYSIKKRLSSFFTYNLDRKQTIIYILEKTMECYSIYCREFYAK</sequence>
<accession>U6B8J7</accession>
<dbReference type="InterPro" id="IPR050238">
    <property type="entry name" value="DNA_Rep/Repair_Clamp_Loader"/>
</dbReference>
<dbReference type="RefSeq" id="WP_007557391.1">
    <property type="nucleotide sequence ID" value="NC_022793.1"/>
</dbReference>
<dbReference type="NCBIfam" id="NF006586">
    <property type="entry name" value="PRK09112.1"/>
    <property type="match status" value="1"/>
</dbReference>
<dbReference type="GO" id="GO:0009360">
    <property type="term" value="C:DNA polymerase III complex"/>
    <property type="evidence" value="ECO:0007669"/>
    <property type="project" value="TreeGrafter"/>
</dbReference>
<keyword evidence="2" id="KW-1185">Reference proteome</keyword>
<dbReference type="EMBL" id="CP006604">
    <property type="protein sequence ID" value="AHA28062.1"/>
    <property type="molecule type" value="Genomic_DNA"/>
</dbReference>
<dbReference type="KEGG" id="lar:lam_716"/>